<name>A0A553JSH1_SHEHA</name>
<evidence type="ECO:0000313" key="2">
    <source>
        <dbReference type="Proteomes" id="UP000318126"/>
    </source>
</evidence>
<dbReference type="AlphaFoldDB" id="A0A553JSH1"/>
<dbReference type="PROSITE" id="PS51257">
    <property type="entry name" value="PROKAR_LIPOPROTEIN"/>
    <property type="match status" value="1"/>
</dbReference>
<gene>
    <name evidence="1" type="ORF">FN961_04920</name>
</gene>
<comment type="caution">
    <text evidence="1">The sequence shown here is derived from an EMBL/GenBank/DDBJ whole genome shotgun (WGS) entry which is preliminary data.</text>
</comment>
<evidence type="ECO:0008006" key="3">
    <source>
        <dbReference type="Google" id="ProtNLM"/>
    </source>
</evidence>
<organism evidence="1 2">
    <name type="scientific">Shewanella hanedai</name>
    <name type="common">Alteromonas hanedai</name>
    <dbReference type="NCBI Taxonomy" id="25"/>
    <lineage>
        <taxon>Bacteria</taxon>
        <taxon>Pseudomonadati</taxon>
        <taxon>Pseudomonadota</taxon>
        <taxon>Gammaproteobacteria</taxon>
        <taxon>Alteromonadales</taxon>
        <taxon>Shewanellaceae</taxon>
        <taxon>Shewanella</taxon>
    </lineage>
</organism>
<evidence type="ECO:0000313" key="1">
    <source>
        <dbReference type="EMBL" id="TRY15407.1"/>
    </source>
</evidence>
<keyword evidence="2" id="KW-1185">Reference proteome</keyword>
<reference evidence="2" key="1">
    <citation type="submission" date="2019-07" db="EMBL/GenBank/DDBJ databases">
        <title>Shewanella sp. YLB-08 draft genomic sequence.</title>
        <authorList>
            <person name="Yu L."/>
        </authorList>
    </citation>
    <scope>NUCLEOTIDE SEQUENCE [LARGE SCALE GENOMIC DNA]</scope>
    <source>
        <strain evidence="2">JCM 20706</strain>
    </source>
</reference>
<dbReference type="RefSeq" id="WP_143563439.1">
    <property type="nucleotide sequence ID" value="NZ_BMPL01000009.1"/>
</dbReference>
<sequence length="171" mass="18369">MSFKTLVVPGMLLLSLSGCGYFDLDEKQQLEQAWLAKNEQLQLVIEQIRSQGLDAVATGAEAGSVAACVAGKLDSDPLGEFINVEGSLVESAQVAELLNELQGLMEQDISFEMVSNLLQKGADAAVYAKQIVADQGMEQGLESLQQMVASSREFASQDLGAHFQQLLAECQ</sequence>
<dbReference type="OrthoDB" id="6307284at2"/>
<protein>
    <recommendedName>
        <fullName evidence="3">Lipoprotein</fullName>
    </recommendedName>
</protein>
<proteinExistence type="predicted"/>
<accession>A0A553JSH1</accession>
<dbReference type="EMBL" id="VKGK01000004">
    <property type="protein sequence ID" value="TRY15407.1"/>
    <property type="molecule type" value="Genomic_DNA"/>
</dbReference>
<dbReference type="Proteomes" id="UP000318126">
    <property type="component" value="Unassembled WGS sequence"/>
</dbReference>